<dbReference type="InterPro" id="IPR013767">
    <property type="entry name" value="PAS_fold"/>
</dbReference>
<feature type="coiled-coil region" evidence="12">
    <location>
        <begin position="229"/>
        <end position="256"/>
    </location>
</feature>
<dbReference type="PATRIC" id="fig|36849.3.peg.2310"/>
<dbReference type="GO" id="GO:0005886">
    <property type="term" value="C:plasma membrane"/>
    <property type="evidence" value="ECO:0007669"/>
    <property type="project" value="UniProtKB-SubCell"/>
</dbReference>
<dbReference type="PROSITE" id="PS50112">
    <property type="entry name" value="PAS"/>
    <property type="match status" value="1"/>
</dbReference>
<sequence length="580" mass="65259">MRKKLLLRFLIVLVMGITITGFFSMKLAQDFYLKSLEDKLVSNARLISKIVEDSYEPGKNNYDDIAREFAHITNSRITIIAQDGRVIGESNVQSSEMENHKERAEVKMAFSGQVGKSSRYSATEKINMMYIAIMIDSPPMQKSVIRLAVPLNEIRNLQFTQVEYILLAVLAGLIVSFLTAYTFAGHITKPVREMTDIASEISEGGYDKRITMISKDEVGNLAHMFNVMAEKLEITINDLSEKNNELEAILKSMQNGIIAVDNSGKIMLVNPAAQTMFGYYGNMVGKYILEVVRNAELEDIIYNCQEEGKEIRLGYPEMRVLRIKSTPIVSAEENNKNMGMVVVMQDITELKNLEQIRSDFVANVSHELKTPLTSIKGFTETLKSGAIDDPAAREKFLDIINIEADRLSRLINDILTISELENKRQNFVMEKVSINKAAQEIEDMMHSLAELKKIELIFNIEENVPNVMGNFDKVKQLLINLIDNAIKYTQNGGKINVNIYPKEDQVFIEVKDTGIGISKEHLPRLFERFYRVDKGRSRALGGTGLGLAIVKHIILTMNGEVYVSSEIGKGTTFTVAIPQA</sequence>
<dbReference type="EMBL" id="LKET01000032">
    <property type="protein sequence ID" value="KPU44024.1"/>
    <property type="molecule type" value="Genomic_DNA"/>
</dbReference>
<dbReference type="Pfam" id="PF00989">
    <property type="entry name" value="PAS"/>
    <property type="match status" value="1"/>
</dbReference>
<feature type="domain" description="PAS" evidence="15">
    <location>
        <begin position="242"/>
        <end position="279"/>
    </location>
</feature>
<dbReference type="CDD" id="cd00130">
    <property type="entry name" value="PAS"/>
    <property type="match status" value="1"/>
</dbReference>
<proteinExistence type="predicted"/>
<keyword evidence="9" id="KW-0067">ATP-binding</keyword>
<evidence type="ECO:0000256" key="2">
    <source>
        <dbReference type="ARBA" id="ARBA00004236"/>
    </source>
</evidence>
<evidence type="ECO:0000256" key="6">
    <source>
        <dbReference type="ARBA" id="ARBA00022679"/>
    </source>
</evidence>
<keyword evidence="12" id="KW-0175">Coiled coil</keyword>
<keyword evidence="8" id="KW-0418">Kinase</keyword>
<organism evidence="17 18">
    <name type="scientific">Oxobacter pfennigii</name>
    <dbReference type="NCBI Taxonomy" id="36849"/>
    <lineage>
        <taxon>Bacteria</taxon>
        <taxon>Bacillati</taxon>
        <taxon>Bacillota</taxon>
        <taxon>Clostridia</taxon>
        <taxon>Eubacteriales</taxon>
        <taxon>Clostridiaceae</taxon>
        <taxon>Oxobacter</taxon>
    </lineage>
</organism>
<reference evidence="17 18" key="1">
    <citation type="submission" date="2015-09" db="EMBL/GenBank/DDBJ databases">
        <title>Genome sequence of Oxobacter pfennigii DSM 3222.</title>
        <authorList>
            <person name="Poehlein A."/>
            <person name="Bengelsdorf F.R."/>
            <person name="Schiel-Bengelsdorf B."/>
            <person name="Duerre P."/>
            <person name="Daniel R."/>
        </authorList>
    </citation>
    <scope>NUCLEOTIDE SEQUENCE [LARGE SCALE GENOMIC DNA]</scope>
    <source>
        <strain evidence="17 18">DSM 3222</strain>
    </source>
</reference>
<keyword evidence="18" id="KW-1185">Reference proteome</keyword>
<dbReference type="FunFam" id="1.10.287.130:FF:000008">
    <property type="entry name" value="Two-component sensor histidine kinase"/>
    <property type="match status" value="1"/>
</dbReference>
<keyword evidence="13" id="KW-0812">Transmembrane</keyword>
<dbReference type="InterPro" id="IPR035965">
    <property type="entry name" value="PAS-like_dom_sf"/>
</dbReference>
<evidence type="ECO:0000256" key="9">
    <source>
        <dbReference type="ARBA" id="ARBA00022840"/>
    </source>
</evidence>
<dbReference type="SMART" id="SM00387">
    <property type="entry name" value="HATPase_c"/>
    <property type="match status" value="1"/>
</dbReference>
<evidence type="ECO:0000256" key="7">
    <source>
        <dbReference type="ARBA" id="ARBA00022741"/>
    </source>
</evidence>
<dbReference type="InterPro" id="IPR036097">
    <property type="entry name" value="HisK_dim/P_sf"/>
</dbReference>
<dbReference type="InterPro" id="IPR000014">
    <property type="entry name" value="PAS"/>
</dbReference>
<dbReference type="Proteomes" id="UP000050326">
    <property type="component" value="Unassembled WGS sequence"/>
</dbReference>
<evidence type="ECO:0000256" key="8">
    <source>
        <dbReference type="ARBA" id="ARBA00022777"/>
    </source>
</evidence>
<keyword evidence="6 17" id="KW-0808">Transferase</keyword>
<dbReference type="Pfam" id="PF16736">
    <property type="entry name" value="sCache_like"/>
    <property type="match status" value="1"/>
</dbReference>
<evidence type="ECO:0000256" key="3">
    <source>
        <dbReference type="ARBA" id="ARBA00012438"/>
    </source>
</evidence>
<dbReference type="SUPFAM" id="SSF55874">
    <property type="entry name" value="ATPase domain of HSP90 chaperone/DNA topoisomerase II/histidine kinase"/>
    <property type="match status" value="1"/>
</dbReference>
<evidence type="ECO:0000259" key="15">
    <source>
        <dbReference type="PROSITE" id="PS50112"/>
    </source>
</evidence>
<dbReference type="CDD" id="cd00075">
    <property type="entry name" value="HATPase"/>
    <property type="match status" value="1"/>
</dbReference>
<dbReference type="InterPro" id="IPR003661">
    <property type="entry name" value="HisK_dim/P_dom"/>
</dbReference>
<comment type="subcellular location">
    <subcellularLocation>
        <location evidence="2">Cell membrane</location>
    </subcellularLocation>
</comment>
<dbReference type="SMART" id="SM00304">
    <property type="entry name" value="HAMP"/>
    <property type="match status" value="1"/>
</dbReference>
<dbReference type="GO" id="GO:0006355">
    <property type="term" value="P:regulation of DNA-templated transcription"/>
    <property type="evidence" value="ECO:0007669"/>
    <property type="project" value="InterPro"/>
</dbReference>
<feature type="transmembrane region" description="Helical" evidence="13">
    <location>
        <begin position="164"/>
        <end position="184"/>
    </location>
</feature>
<protein>
    <recommendedName>
        <fullName evidence="3">histidine kinase</fullName>
        <ecNumber evidence="3">2.7.13.3</ecNumber>
    </recommendedName>
</protein>
<evidence type="ECO:0000259" key="14">
    <source>
        <dbReference type="PROSITE" id="PS50109"/>
    </source>
</evidence>
<feature type="domain" description="Histidine kinase" evidence="14">
    <location>
        <begin position="363"/>
        <end position="580"/>
    </location>
</feature>
<dbReference type="SUPFAM" id="SSF158472">
    <property type="entry name" value="HAMP domain-like"/>
    <property type="match status" value="1"/>
</dbReference>
<evidence type="ECO:0000256" key="1">
    <source>
        <dbReference type="ARBA" id="ARBA00000085"/>
    </source>
</evidence>
<dbReference type="SMART" id="SM00388">
    <property type="entry name" value="HisKA"/>
    <property type="match status" value="1"/>
</dbReference>
<evidence type="ECO:0000256" key="4">
    <source>
        <dbReference type="ARBA" id="ARBA00022475"/>
    </source>
</evidence>
<dbReference type="PANTHER" id="PTHR45453">
    <property type="entry name" value="PHOSPHATE REGULON SENSOR PROTEIN PHOR"/>
    <property type="match status" value="1"/>
</dbReference>
<dbReference type="Gene3D" id="3.30.565.10">
    <property type="entry name" value="Histidine kinase-like ATPase, C-terminal domain"/>
    <property type="match status" value="1"/>
</dbReference>
<dbReference type="PRINTS" id="PR00344">
    <property type="entry name" value="BCTRLSENSOR"/>
</dbReference>
<dbReference type="InterPro" id="IPR004358">
    <property type="entry name" value="Sig_transdc_His_kin-like_C"/>
</dbReference>
<keyword evidence="13" id="KW-1133">Transmembrane helix</keyword>
<evidence type="ECO:0000313" key="17">
    <source>
        <dbReference type="EMBL" id="KPU44024.1"/>
    </source>
</evidence>
<dbReference type="GO" id="GO:0005524">
    <property type="term" value="F:ATP binding"/>
    <property type="evidence" value="ECO:0007669"/>
    <property type="project" value="UniProtKB-KW"/>
</dbReference>
<evidence type="ECO:0000256" key="10">
    <source>
        <dbReference type="ARBA" id="ARBA00023012"/>
    </source>
</evidence>
<dbReference type="PROSITE" id="PS50109">
    <property type="entry name" value="HIS_KIN"/>
    <property type="match status" value="1"/>
</dbReference>
<dbReference type="AlphaFoldDB" id="A0A0N8NT72"/>
<dbReference type="InterPro" id="IPR005467">
    <property type="entry name" value="His_kinase_dom"/>
</dbReference>
<comment type="caution">
    <text evidence="17">The sequence shown here is derived from an EMBL/GenBank/DDBJ whole genome shotgun (WGS) entry which is preliminary data.</text>
</comment>
<keyword evidence="11 13" id="KW-0472">Membrane</keyword>
<dbReference type="Pfam" id="PF00672">
    <property type="entry name" value="HAMP"/>
    <property type="match status" value="1"/>
</dbReference>
<dbReference type="Gene3D" id="1.10.287.130">
    <property type="match status" value="1"/>
</dbReference>
<dbReference type="PROSITE" id="PS50885">
    <property type="entry name" value="HAMP"/>
    <property type="match status" value="1"/>
</dbReference>
<name>A0A0N8NT72_9CLOT</name>
<dbReference type="InterPro" id="IPR031967">
    <property type="entry name" value="PhoR_single_Cache-like_dom"/>
</dbReference>
<dbReference type="SMART" id="SM00091">
    <property type="entry name" value="PAS"/>
    <property type="match status" value="1"/>
</dbReference>
<dbReference type="SUPFAM" id="SSF47384">
    <property type="entry name" value="Homodimeric domain of signal transducing histidine kinase"/>
    <property type="match status" value="1"/>
</dbReference>
<dbReference type="Pfam" id="PF02518">
    <property type="entry name" value="HATPase_c"/>
    <property type="match status" value="1"/>
</dbReference>
<keyword evidence="4" id="KW-1003">Cell membrane</keyword>
<dbReference type="GO" id="GO:0004721">
    <property type="term" value="F:phosphoprotein phosphatase activity"/>
    <property type="evidence" value="ECO:0007669"/>
    <property type="project" value="TreeGrafter"/>
</dbReference>
<dbReference type="EC" id="2.7.13.3" evidence="3"/>
<keyword evidence="7" id="KW-0547">Nucleotide-binding</keyword>
<evidence type="ECO:0000256" key="13">
    <source>
        <dbReference type="SAM" id="Phobius"/>
    </source>
</evidence>
<dbReference type="SUPFAM" id="SSF55785">
    <property type="entry name" value="PYP-like sensor domain (PAS domain)"/>
    <property type="match status" value="1"/>
</dbReference>
<dbReference type="Gene3D" id="6.10.340.10">
    <property type="match status" value="1"/>
</dbReference>
<gene>
    <name evidence="17" type="primary">phoR_5</name>
    <name evidence="17" type="ORF">OXPF_21900</name>
</gene>
<dbReference type="CDD" id="cd00082">
    <property type="entry name" value="HisKA"/>
    <property type="match status" value="1"/>
</dbReference>
<dbReference type="Gene3D" id="3.30.450.20">
    <property type="entry name" value="PAS domain"/>
    <property type="match status" value="1"/>
</dbReference>
<dbReference type="CDD" id="cd06225">
    <property type="entry name" value="HAMP"/>
    <property type="match status" value="1"/>
</dbReference>
<keyword evidence="10" id="KW-0902">Two-component regulatory system</keyword>
<dbReference type="GO" id="GO:0016036">
    <property type="term" value="P:cellular response to phosphate starvation"/>
    <property type="evidence" value="ECO:0007669"/>
    <property type="project" value="TreeGrafter"/>
</dbReference>
<evidence type="ECO:0000313" key="18">
    <source>
        <dbReference type="Proteomes" id="UP000050326"/>
    </source>
</evidence>
<dbReference type="PANTHER" id="PTHR45453:SF1">
    <property type="entry name" value="PHOSPHATE REGULON SENSOR PROTEIN PHOR"/>
    <property type="match status" value="1"/>
</dbReference>
<dbReference type="Pfam" id="PF00512">
    <property type="entry name" value="HisKA"/>
    <property type="match status" value="1"/>
</dbReference>
<feature type="domain" description="HAMP" evidence="16">
    <location>
        <begin position="185"/>
        <end position="237"/>
    </location>
</feature>
<dbReference type="OrthoDB" id="9813151at2"/>
<evidence type="ECO:0000259" key="16">
    <source>
        <dbReference type="PROSITE" id="PS50885"/>
    </source>
</evidence>
<evidence type="ECO:0000256" key="11">
    <source>
        <dbReference type="ARBA" id="ARBA00023136"/>
    </source>
</evidence>
<keyword evidence="5" id="KW-0597">Phosphoprotein</keyword>
<dbReference type="InterPro" id="IPR050351">
    <property type="entry name" value="BphY/WalK/GraS-like"/>
</dbReference>
<evidence type="ECO:0000256" key="12">
    <source>
        <dbReference type="SAM" id="Coils"/>
    </source>
</evidence>
<comment type="catalytic activity">
    <reaction evidence="1">
        <text>ATP + protein L-histidine = ADP + protein N-phospho-L-histidine.</text>
        <dbReference type="EC" id="2.7.13.3"/>
    </reaction>
</comment>
<feature type="transmembrane region" description="Helical" evidence="13">
    <location>
        <begin position="6"/>
        <end position="25"/>
    </location>
</feature>
<dbReference type="FunFam" id="3.30.565.10:FF:000023">
    <property type="entry name" value="PAS domain-containing sensor histidine kinase"/>
    <property type="match status" value="1"/>
</dbReference>
<dbReference type="NCBIfam" id="NF046044">
    <property type="entry name" value="PnpS"/>
    <property type="match status" value="1"/>
</dbReference>
<dbReference type="InterPro" id="IPR003660">
    <property type="entry name" value="HAMP_dom"/>
</dbReference>
<dbReference type="InterPro" id="IPR003594">
    <property type="entry name" value="HATPase_dom"/>
</dbReference>
<accession>A0A0N8NT72</accession>
<dbReference type="STRING" id="36849.OXPF_21900"/>
<dbReference type="RefSeq" id="WP_054875229.1">
    <property type="nucleotide sequence ID" value="NZ_LKET01000032.1"/>
</dbReference>
<dbReference type="InterPro" id="IPR036890">
    <property type="entry name" value="HATPase_C_sf"/>
</dbReference>
<evidence type="ECO:0000256" key="5">
    <source>
        <dbReference type="ARBA" id="ARBA00022553"/>
    </source>
</evidence>
<dbReference type="GO" id="GO:0000155">
    <property type="term" value="F:phosphorelay sensor kinase activity"/>
    <property type="evidence" value="ECO:0007669"/>
    <property type="project" value="InterPro"/>
</dbReference>
<dbReference type="NCBIfam" id="TIGR00229">
    <property type="entry name" value="sensory_box"/>
    <property type="match status" value="1"/>
</dbReference>